<evidence type="ECO:0000313" key="15">
    <source>
        <dbReference type="Proteomes" id="UP000054217"/>
    </source>
</evidence>
<keyword evidence="5" id="KW-0349">Heme</keyword>
<evidence type="ECO:0000256" key="10">
    <source>
        <dbReference type="ARBA" id="ARBA00023004"/>
    </source>
</evidence>
<dbReference type="GO" id="GO:0016020">
    <property type="term" value="C:membrane"/>
    <property type="evidence" value="ECO:0007669"/>
    <property type="project" value="UniProtKB-SubCell"/>
</dbReference>
<evidence type="ECO:0000256" key="9">
    <source>
        <dbReference type="ARBA" id="ARBA00023002"/>
    </source>
</evidence>
<evidence type="ECO:0000256" key="2">
    <source>
        <dbReference type="ARBA" id="ARBA00004370"/>
    </source>
</evidence>
<reference evidence="14 15" key="1">
    <citation type="submission" date="2014-04" db="EMBL/GenBank/DDBJ databases">
        <authorList>
            <consortium name="DOE Joint Genome Institute"/>
            <person name="Kuo A."/>
            <person name="Kohler A."/>
            <person name="Costa M.D."/>
            <person name="Nagy L.G."/>
            <person name="Floudas D."/>
            <person name="Copeland A."/>
            <person name="Barry K.W."/>
            <person name="Cichocki N."/>
            <person name="Veneault-Fourrey C."/>
            <person name="LaButti K."/>
            <person name="Lindquist E.A."/>
            <person name="Lipzen A."/>
            <person name="Lundell T."/>
            <person name="Morin E."/>
            <person name="Murat C."/>
            <person name="Sun H."/>
            <person name="Tunlid A."/>
            <person name="Henrissat B."/>
            <person name="Grigoriev I.V."/>
            <person name="Hibbett D.S."/>
            <person name="Martin F."/>
            <person name="Nordberg H.P."/>
            <person name="Cantor M.N."/>
            <person name="Hua S.X."/>
        </authorList>
    </citation>
    <scope>NUCLEOTIDE SEQUENCE [LARGE SCALE GENOMIC DNA]</scope>
    <source>
        <strain evidence="14 15">Marx 270</strain>
    </source>
</reference>
<dbReference type="InParanoid" id="A0A0C3JY96"/>
<dbReference type="InterPro" id="IPR050121">
    <property type="entry name" value="Cytochrome_P450_monoxygenase"/>
</dbReference>
<evidence type="ECO:0000313" key="14">
    <source>
        <dbReference type="EMBL" id="KIO14123.1"/>
    </source>
</evidence>
<dbReference type="OrthoDB" id="10029320at2759"/>
<feature type="chain" id="PRO_5002175526" description="Cytochrome P450" evidence="13">
    <location>
        <begin position="21"/>
        <end position="390"/>
    </location>
</feature>
<keyword evidence="13" id="KW-0732">Signal</keyword>
<comment type="pathway">
    <text evidence="3">Secondary metabolite biosynthesis; terpenoid biosynthesis.</text>
</comment>
<accession>A0A0C3JY96</accession>
<evidence type="ECO:0000256" key="5">
    <source>
        <dbReference type="ARBA" id="ARBA00022617"/>
    </source>
</evidence>
<keyword evidence="12" id="KW-0472">Membrane</keyword>
<protein>
    <recommendedName>
        <fullName evidence="16">Cytochrome P450</fullName>
    </recommendedName>
</protein>
<comment type="subcellular location">
    <subcellularLocation>
        <location evidence="2">Membrane</location>
    </subcellularLocation>
</comment>
<proteinExistence type="inferred from homology"/>
<dbReference type="Pfam" id="PF00067">
    <property type="entry name" value="p450"/>
    <property type="match status" value="1"/>
</dbReference>
<keyword evidence="9" id="KW-0560">Oxidoreductase</keyword>
<feature type="signal peptide" evidence="13">
    <location>
        <begin position="1"/>
        <end position="20"/>
    </location>
</feature>
<evidence type="ECO:0000256" key="1">
    <source>
        <dbReference type="ARBA" id="ARBA00001971"/>
    </source>
</evidence>
<reference evidence="15" key="2">
    <citation type="submission" date="2015-01" db="EMBL/GenBank/DDBJ databases">
        <title>Evolutionary Origins and Diversification of the Mycorrhizal Mutualists.</title>
        <authorList>
            <consortium name="DOE Joint Genome Institute"/>
            <consortium name="Mycorrhizal Genomics Consortium"/>
            <person name="Kohler A."/>
            <person name="Kuo A."/>
            <person name="Nagy L.G."/>
            <person name="Floudas D."/>
            <person name="Copeland A."/>
            <person name="Barry K.W."/>
            <person name="Cichocki N."/>
            <person name="Veneault-Fourrey C."/>
            <person name="LaButti K."/>
            <person name="Lindquist E.A."/>
            <person name="Lipzen A."/>
            <person name="Lundell T."/>
            <person name="Morin E."/>
            <person name="Murat C."/>
            <person name="Riley R."/>
            <person name="Ohm R."/>
            <person name="Sun H."/>
            <person name="Tunlid A."/>
            <person name="Henrissat B."/>
            <person name="Grigoriev I.V."/>
            <person name="Hibbett D.S."/>
            <person name="Martin F."/>
        </authorList>
    </citation>
    <scope>NUCLEOTIDE SEQUENCE [LARGE SCALE GENOMIC DNA]</scope>
    <source>
        <strain evidence="15">Marx 270</strain>
    </source>
</reference>
<dbReference type="SUPFAM" id="SSF48264">
    <property type="entry name" value="Cytochrome P450"/>
    <property type="match status" value="1"/>
</dbReference>
<keyword evidence="6" id="KW-0812">Transmembrane</keyword>
<evidence type="ECO:0000256" key="7">
    <source>
        <dbReference type="ARBA" id="ARBA00022723"/>
    </source>
</evidence>
<dbReference type="Gene3D" id="1.10.630.10">
    <property type="entry name" value="Cytochrome P450"/>
    <property type="match status" value="1"/>
</dbReference>
<dbReference type="GO" id="GO:0004497">
    <property type="term" value="F:monooxygenase activity"/>
    <property type="evidence" value="ECO:0007669"/>
    <property type="project" value="UniProtKB-KW"/>
</dbReference>
<dbReference type="PANTHER" id="PTHR24305">
    <property type="entry name" value="CYTOCHROME P450"/>
    <property type="match status" value="1"/>
</dbReference>
<dbReference type="EMBL" id="KN831945">
    <property type="protein sequence ID" value="KIO14123.1"/>
    <property type="molecule type" value="Genomic_DNA"/>
</dbReference>
<evidence type="ECO:0000256" key="8">
    <source>
        <dbReference type="ARBA" id="ARBA00022989"/>
    </source>
</evidence>
<keyword evidence="11" id="KW-0503">Monooxygenase</keyword>
<evidence type="ECO:0000256" key="13">
    <source>
        <dbReference type="SAM" id="SignalP"/>
    </source>
</evidence>
<dbReference type="HOGENOM" id="CLU_044612_1_0_1"/>
<keyword evidence="7" id="KW-0479">Metal-binding</keyword>
<comment type="cofactor">
    <cofactor evidence="1">
        <name>heme</name>
        <dbReference type="ChEBI" id="CHEBI:30413"/>
    </cofactor>
</comment>
<evidence type="ECO:0008006" key="16">
    <source>
        <dbReference type="Google" id="ProtNLM"/>
    </source>
</evidence>
<gene>
    <name evidence="14" type="ORF">M404DRAFT_6210</name>
</gene>
<dbReference type="InterPro" id="IPR036396">
    <property type="entry name" value="Cyt_P450_sf"/>
</dbReference>
<keyword evidence="15" id="KW-1185">Reference proteome</keyword>
<evidence type="ECO:0000256" key="6">
    <source>
        <dbReference type="ARBA" id="ARBA00022692"/>
    </source>
</evidence>
<evidence type="ECO:0000256" key="4">
    <source>
        <dbReference type="ARBA" id="ARBA00010617"/>
    </source>
</evidence>
<name>A0A0C3JY96_PISTI</name>
<evidence type="ECO:0000256" key="11">
    <source>
        <dbReference type="ARBA" id="ARBA00023033"/>
    </source>
</evidence>
<dbReference type="PANTHER" id="PTHR24305:SF166">
    <property type="entry name" value="CYTOCHROME P450 12A4, MITOCHONDRIAL-RELATED"/>
    <property type="match status" value="1"/>
</dbReference>
<dbReference type="InterPro" id="IPR001128">
    <property type="entry name" value="Cyt_P450"/>
</dbReference>
<comment type="similarity">
    <text evidence="4">Belongs to the cytochrome P450 family.</text>
</comment>
<organism evidence="14 15">
    <name type="scientific">Pisolithus tinctorius Marx 270</name>
    <dbReference type="NCBI Taxonomy" id="870435"/>
    <lineage>
        <taxon>Eukaryota</taxon>
        <taxon>Fungi</taxon>
        <taxon>Dikarya</taxon>
        <taxon>Basidiomycota</taxon>
        <taxon>Agaricomycotina</taxon>
        <taxon>Agaricomycetes</taxon>
        <taxon>Agaricomycetidae</taxon>
        <taxon>Boletales</taxon>
        <taxon>Sclerodermatineae</taxon>
        <taxon>Pisolithaceae</taxon>
        <taxon>Pisolithus</taxon>
    </lineage>
</organism>
<keyword evidence="8" id="KW-1133">Transmembrane helix</keyword>
<evidence type="ECO:0000256" key="3">
    <source>
        <dbReference type="ARBA" id="ARBA00004721"/>
    </source>
</evidence>
<dbReference type="GO" id="GO:0005506">
    <property type="term" value="F:iron ion binding"/>
    <property type="evidence" value="ECO:0007669"/>
    <property type="project" value="InterPro"/>
</dbReference>
<keyword evidence="10" id="KW-0408">Iron</keyword>
<dbReference type="GO" id="GO:0020037">
    <property type="term" value="F:heme binding"/>
    <property type="evidence" value="ECO:0007669"/>
    <property type="project" value="InterPro"/>
</dbReference>
<evidence type="ECO:0000256" key="12">
    <source>
        <dbReference type="ARBA" id="ARBA00023136"/>
    </source>
</evidence>
<dbReference type="Proteomes" id="UP000054217">
    <property type="component" value="Unassembled WGS sequence"/>
</dbReference>
<dbReference type="GO" id="GO:0016705">
    <property type="term" value="F:oxidoreductase activity, acting on paired donors, with incorporation or reduction of molecular oxygen"/>
    <property type="evidence" value="ECO:0007669"/>
    <property type="project" value="InterPro"/>
</dbReference>
<dbReference type="AlphaFoldDB" id="A0A0C3JY96"/>
<sequence length="390" mass="44041">MNLLTTFVALLLLVPWVVYPTLRRKRVYSSSSEIKRLLKPADASMADLLSQRAFPNQRLVHAFGITNTFVSSDLKVHHAFLNKARLIISELSSKGESWRRFKQTTDGAIAQLLPAHETHYATFIQCLTLRIILVALFKADPESSDAEDLCFVTNMINKRWAYSKNKDLTLLNQDNSLEGANACLERWICDRDTYPNPLNLIIPAYETMWRVVAVTVARVCCSGDDNLLDTVLAFADHPTEEQFQHFREESMEPSMKMIMMESLRLHPPTKRISRARTTLGWKRFFAPTLEVADVQAVHQSLEYGGNPAKFDPARFHPSRGLEPEIFTFGYGKLSCPAASWAPIGAALIVAKVLQQMKGGKYRLITGPRIGDRGGWEGWEVVNEESARNKA</sequence>